<dbReference type="Proteomes" id="UP000095621">
    <property type="component" value="Unassembled WGS sequence"/>
</dbReference>
<evidence type="ECO:0000313" key="4">
    <source>
        <dbReference type="EMBL" id="CUQ76097.1"/>
    </source>
</evidence>
<reference evidence="4 5" key="1">
    <citation type="submission" date="2015-09" db="EMBL/GenBank/DDBJ databases">
        <authorList>
            <consortium name="Pathogen Informatics"/>
        </authorList>
    </citation>
    <scope>NUCLEOTIDE SEQUENCE [LARGE SCALE GENOMIC DNA]</scope>
    <source>
        <strain evidence="4 5">2789STDY5834875</strain>
    </source>
</reference>
<dbReference type="SUPFAM" id="SSF55073">
    <property type="entry name" value="Nucleotide cyclase"/>
    <property type="match status" value="1"/>
</dbReference>
<sequence>MIRRDFDLEEMKYFLHLVGQSTDDYLYILDLTNDKAVYSKSITNVFALDSEEFSNATQELVKVVHPDDIDMLMNDIQDGMNGRKSSHNLEYRWKTVDGEYVAINCRGQYIISHGAIYLIGRISEIGKQSRFDNNTGLYREIVLENVYNEYAKTRNASGFIMLVGVDNFKEINEKYGAKTGDEVLNILTDSIKKYIDTPLRIFRMPGDECAIFMPYSMENDINQAKILYKRIRNRIDRAIEKRKYDIFFTISAGVAEFDTEKDSFNELLKNAKFALHAAKLNGKNRCEIFAETEYTEYIEKLSVQDELRRCISEGFEGFELYFQPIYNTDDDSLSGAEALIRWNSRKYGFIGPNTFIPLLEDSALIIPLGRWIINTAAKACNRWITSIPDFVMHINLSFVQIVKSNIVKDVLENIERYSAANNHYVFEITETIEMDQIPAVQNVFKEFVKNDFRFAIDDFGTGYSNYGYMRDRTFDIVKVDRSFVTDIDKLKDNYLMVSFIIKMAHEMGLHVCIEGVETKEELSCVKKLGADYIQGYYYGKPVCLQDFEEQHLKRFVLG</sequence>
<dbReference type="PROSITE" id="PS50883">
    <property type="entry name" value="EAL"/>
    <property type="match status" value="1"/>
</dbReference>
<feature type="domain" description="PAS" evidence="1">
    <location>
        <begin position="7"/>
        <end position="83"/>
    </location>
</feature>
<dbReference type="InterPro" id="IPR013655">
    <property type="entry name" value="PAS_fold_3"/>
</dbReference>
<dbReference type="InterPro" id="IPR035965">
    <property type="entry name" value="PAS-like_dom_sf"/>
</dbReference>
<gene>
    <name evidence="4" type="primary">cph2_4</name>
    <name evidence="4" type="ORF">ERS852490_00868</name>
</gene>
<dbReference type="CDD" id="cd01949">
    <property type="entry name" value="GGDEF"/>
    <property type="match status" value="1"/>
</dbReference>
<dbReference type="SUPFAM" id="SSF141868">
    <property type="entry name" value="EAL domain-like"/>
    <property type="match status" value="1"/>
</dbReference>
<organism evidence="4 5">
    <name type="scientific">Lachnospira eligens</name>
    <dbReference type="NCBI Taxonomy" id="39485"/>
    <lineage>
        <taxon>Bacteria</taxon>
        <taxon>Bacillati</taxon>
        <taxon>Bacillota</taxon>
        <taxon>Clostridia</taxon>
        <taxon>Lachnospirales</taxon>
        <taxon>Lachnospiraceae</taxon>
        <taxon>Lachnospira</taxon>
    </lineage>
</organism>
<dbReference type="InterPro" id="IPR029787">
    <property type="entry name" value="Nucleotide_cyclase"/>
</dbReference>
<proteinExistence type="predicted"/>
<dbReference type="NCBIfam" id="TIGR00254">
    <property type="entry name" value="GGDEF"/>
    <property type="match status" value="1"/>
</dbReference>
<dbReference type="InterPro" id="IPR050706">
    <property type="entry name" value="Cyclic-di-GMP_PDE-like"/>
</dbReference>
<dbReference type="Pfam" id="PF08447">
    <property type="entry name" value="PAS_3"/>
    <property type="match status" value="1"/>
</dbReference>
<dbReference type="InterPro" id="IPR000160">
    <property type="entry name" value="GGDEF_dom"/>
</dbReference>
<evidence type="ECO:0000259" key="2">
    <source>
        <dbReference type="PROSITE" id="PS50883"/>
    </source>
</evidence>
<feature type="domain" description="GGDEF" evidence="3">
    <location>
        <begin position="156"/>
        <end position="291"/>
    </location>
</feature>
<evidence type="ECO:0000313" key="5">
    <source>
        <dbReference type="Proteomes" id="UP000095621"/>
    </source>
</evidence>
<dbReference type="PANTHER" id="PTHR33121:SF70">
    <property type="entry name" value="SIGNALING PROTEIN YKOW"/>
    <property type="match status" value="1"/>
</dbReference>
<dbReference type="Pfam" id="PF00563">
    <property type="entry name" value="EAL"/>
    <property type="match status" value="1"/>
</dbReference>
<dbReference type="SMART" id="SM00052">
    <property type="entry name" value="EAL"/>
    <property type="match status" value="1"/>
</dbReference>
<accession>A0A174YRE4</accession>
<feature type="domain" description="EAL" evidence="2">
    <location>
        <begin position="300"/>
        <end position="555"/>
    </location>
</feature>
<dbReference type="RefSeq" id="WP_055214908.1">
    <property type="nucleotide sequence ID" value="NZ_CZBU01000002.1"/>
</dbReference>
<evidence type="ECO:0000259" key="3">
    <source>
        <dbReference type="PROSITE" id="PS50887"/>
    </source>
</evidence>
<dbReference type="InterPro" id="IPR001633">
    <property type="entry name" value="EAL_dom"/>
</dbReference>
<protein>
    <submittedName>
        <fullName evidence="4">Bacteriophytochrome cph2</fullName>
    </submittedName>
</protein>
<dbReference type="OrthoDB" id="9805474at2"/>
<dbReference type="SUPFAM" id="SSF55785">
    <property type="entry name" value="PYP-like sensor domain (PAS domain)"/>
    <property type="match status" value="1"/>
</dbReference>
<dbReference type="AlphaFoldDB" id="A0A174YRE4"/>
<dbReference type="PANTHER" id="PTHR33121">
    <property type="entry name" value="CYCLIC DI-GMP PHOSPHODIESTERASE PDEF"/>
    <property type="match status" value="1"/>
</dbReference>
<dbReference type="PROSITE" id="PS50887">
    <property type="entry name" value="GGDEF"/>
    <property type="match status" value="1"/>
</dbReference>
<name>A0A174YRE4_9FIRM</name>
<dbReference type="Gene3D" id="3.30.70.270">
    <property type="match status" value="1"/>
</dbReference>
<evidence type="ECO:0000259" key="1">
    <source>
        <dbReference type="PROSITE" id="PS50112"/>
    </source>
</evidence>
<dbReference type="EMBL" id="CZBU01000002">
    <property type="protein sequence ID" value="CUQ76097.1"/>
    <property type="molecule type" value="Genomic_DNA"/>
</dbReference>
<dbReference type="InterPro" id="IPR035919">
    <property type="entry name" value="EAL_sf"/>
</dbReference>
<dbReference type="GO" id="GO:0071111">
    <property type="term" value="F:cyclic-guanylate-specific phosphodiesterase activity"/>
    <property type="evidence" value="ECO:0007669"/>
    <property type="project" value="InterPro"/>
</dbReference>
<dbReference type="PROSITE" id="PS50112">
    <property type="entry name" value="PAS"/>
    <property type="match status" value="1"/>
</dbReference>
<dbReference type="SMART" id="SM00267">
    <property type="entry name" value="GGDEF"/>
    <property type="match status" value="1"/>
</dbReference>
<dbReference type="InterPro" id="IPR043128">
    <property type="entry name" value="Rev_trsase/Diguanyl_cyclase"/>
</dbReference>
<dbReference type="Gene3D" id="3.30.450.20">
    <property type="entry name" value="PAS domain"/>
    <property type="match status" value="1"/>
</dbReference>
<dbReference type="CDD" id="cd01948">
    <property type="entry name" value="EAL"/>
    <property type="match status" value="1"/>
</dbReference>
<dbReference type="Pfam" id="PF00990">
    <property type="entry name" value="GGDEF"/>
    <property type="match status" value="1"/>
</dbReference>
<dbReference type="Gene3D" id="3.20.20.450">
    <property type="entry name" value="EAL domain"/>
    <property type="match status" value="1"/>
</dbReference>
<dbReference type="InterPro" id="IPR000014">
    <property type="entry name" value="PAS"/>
</dbReference>